<keyword evidence="1" id="KW-0812">Transmembrane</keyword>
<feature type="transmembrane region" description="Helical" evidence="1">
    <location>
        <begin position="26"/>
        <end position="47"/>
    </location>
</feature>
<evidence type="ECO:0000256" key="1">
    <source>
        <dbReference type="SAM" id="Phobius"/>
    </source>
</evidence>
<gene>
    <name evidence="2" type="ORF">QLQ12_32400</name>
</gene>
<keyword evidence="1" id="KW-1133">Transmembrane helix</keyword>
<sequence>MSTQLGTMATPFLVLALITGAGRTGWLVLGAVLLAAGLCVPAVAGWAERNRPRFRDTHELMEVR</sequence>
<dbReference type="RefSeq" id="WP_282764344.1">
    <property type="nucleotide sequence ID" value="NZ_JASCTH010000025.1"/>
</dbReference>
<accession>A0ABT6WUD3</accession>
<keyword evidence="3" id="KW-1185">Reference proteome</keyword>
<dbReference type="Proteomes" id="UP001241758">
    <property type="component" value="Unassembled WGS sequence"/>
</dbReference>
<keyword evidence="1" id="KW-0472">Membrane</keyword>
<name>A0ABT6WUD3_9ACTN</name>
<dbReference type="EMBL" id="JASCTH010000025">
    <property type="protein sequence ID" value="MDI6103320.1"/>
    <property type="molecule type" value="Genomic_DNA"/>
</dbReference>
<evidence type="ECO:0000313" key="3">
    <source>
        <dbReference type="Proteomes" id="UP001241758"/>
    </source>
</evidence>
<reference evidence="2 3" key="1">
    <citation type="submission" date="2023-05" db="EMBL/GenBank/DDBJ databases">
        <title>Actinoplanes sp. NEAU-A12 genome sequencing.</title>
        <authorList>
            <person name="Wang Z.-S."/>
        </authorList>
    </citation>
    <scope>NUCLEOTIDE SEQUENCE [LARGE SCALE GENOMIC DNA]</scope>
    <source>
        <strain evidence="2 3">NEAU-A12</strain>
    </source>
</reference>
<proteinExistence type="predicted"/>
<comment type="caution">
    <text evidence="2">The sequence shown here is derived from an EMBL/GenBank/DDBJ whole genome shotgun (WGS) entry which is preliminary data.</text>
</comment>
<organism evidence="2 3">
    <name type="scientific">Actinoplanes sandaracinus</name>
    <dbReference type="NCBI Taxonomy" id="3045177"/>
    <lineage>
        <taxon>Bacteria</taxon>
        <taxon>Bacillati</taxon>
        <taxon>Actinomycetota</taxon>
        <taxon>Actinomycetes</taxon>
        <taxon>Micromonosporales</taxon>
        <taxon>Micromonosporaceae</taxon>
        <taxon>Actinoplanes</taxon>
    </lineage>
</organism>
<evidence type="ECO:0000313" key="2">
    <source>
        <dbReference type="EMBL" id="MDI6103320.1"/>
    </source>
</evidence>
<protein>
    <submittedName>
        <fullName evidence="2">Uncharacterized protein</fullName>
    </submittedName>
</protein>